<feature type="transmembrane region" description="Helical" evidence="7">
    <location>
        <begin position="430"/>
        <end position="457"/>
    </location>
</feature>
<keyword evidence="3" id="KW-0201">Cytochrome c-type biogenesis</keyword>
<evidence type="ECO:0000256" key="1">
    <source>
        <dbReference type="ARBA" id="ARBA00004141"/>
    </source>
</evidence>
<dbReference type="Pfam" id="PF13899">
    <property type="entry name" value="Thioredoxin_7"/>
    <property type="match status" value="1"/>
</dbReference>
<evidence type="ECO:0000259" key="9">
    <source>
        <dbReference type="Pfam" id="PF02683"/>
    </source>
</evidence>
<dbReference type="PROSITE" id="PS00194">
    <property type="entry name" value="THIOREDOXIN_1"/>
    <property type="match status" value="1"/>
</dbReference>
<feature type="transmembrane region" description="Helical" evidence="7">
    <location>
        <begin position="463"/>
        <end position="487"/>
    </location>
</feature>
<dbReference type="AlphaFoldDB" id="A0A1H9TAG0"/>
<evidence type="ECO:0000256" key="7">
    <source>
        <dbReference type="SAM" id="Phobius"/>
    </source>
</evidence>
<evidence type="ECO:0000259" key="10">
    <source>
        <dbReference type="Pfam" id="PF11412"/>
    </source>
</evidence>
<evidence type="ECO:0000256" key="8">
    <source>
        <dbReference type="SAM" id="SignalP"/>
    </source>
</evidence>
<dbReference type="Pfam" id="PF02683">
    <property type="entry name" value="DsbD_TM"/>
    <property type="match status" value="1"/>
</dbReference>
<dbReference type="GO" id="GO:0016020">
    <property type="term" value="C:membrane"/>
    <property type="evidence" value="ECO:0007669"/>
    <property type="project" value="UniProtKB-SubCell"/>
</dbReference>
<dbReference type="SUPFAM" id="SSF52833">
    <property type="entry name" value="Thioredoxin-like"/>
    <property type="match status" value="1"/>
</dbReference>
<feature type="transmembrane region" description="Helical" evidence="7">
    <location>
        <begin position="345"/>
        <end position="366"/>
    </location>
</feature>
<dbReference type="Pfam" id="PF11412">
    <property type="entry name" value="DsbD_N"/>
    <property type="match status" value="1"/>
</dbReference>
<dbReference type="InterPro" id="IPR036249">
    <property type="entry name" value="Thioredoxin-like_sf"/>
</dbReference>
<keyword evidence="12" id="KW-1185">Reference proteome</keyword>
<comment type="subcellular location">
    <subcellularLocation>
        <location evidence="1">Membrane</location>
        <topology evidence="1">Multi-pass membrane protein</topology>
    </subcellularLocation>
</comment>
<dbReference type="GO" id="GO:0017004">
    <property type="term" value="P:cytochrome complex assembly"/>
    <property type="evidence" value="ECO:0007669"/>
    <property type="project" value="UniProtKB-KW"/>
</dbReference>
<dbReference type="GO" id="GO:0045454">
    <property type="term" value="P:cell redox homeostasis"/>
    <property type="evidence" value="ECO:0007669"/>
    <property type="project" value="TreeGrafter"/>
</dbReference>
<keyword evidence="5 7" id="KW-0472">Membrane</keyword>
<organism evidence="11 12">
    <name type="scientific">Tranquillimonas rosea</name>
    <dbReference type="NCBI Taxonomy" id="641238"/>
    <lineage>
        <taxon>Bacteria</taxon>
        <taxon>Pseudomonadati</taxon>
        <taxon>Pseudomonadota</taxon>
        <taxon>Alphaproteobacteria</taxon>
        <taxon>Rhodobacterales</taxon>
        <taxon>Roseobacteraceae</taxon>
        <taxon>Tranquillimonas</taxon>
    </lineage>
</organism>
<dbReference type="InterPro" id="IPR017937">
    <property type="entry name" value="Thioredoxin_CS"/>
</dbReference>
<dbReference type="InterPro" id="IPR035671">
    <property type="entry name" value="DsbD_gamma"/>
</dbReference>
<dbReference type="InterPro" id="IPR028250">
    <property type="entry name" value="DsbDN"/>
</dbReference>
<sequence length="708" mass="74079">MLTRSSRQCVTTIAWSILCLVGWSLAVFAATSDRATTPAVSAQLITAENGIARESGTISAGLALDLGEGWKTYWRTPGEVGFPPEIDWTGSRNVDEVEFQWPAPERFTAFGIENFGYRDEVIFPLRIALEQPGQSALLSASVTLLACSDVCVPQDFNLSLDLPEGASIDPNSAARIADYASRVPVGAEAGGIRSATAHIDADATALTVTLRRSSPFQTPDVFPELGEGASLGAPDIRLGEDGRLLWARLPILSPPVDPTAVPSLTATDTRGWAVTATPDRLAAAPPPPYSEARAATPLSSMVWIALTAFIGGLILNVMPCVLPVLSIKLSSAMKLDGAGRASVRWGFLASAAGVMTLMWGLAAVLFALRQAGVTVGWGLQFQNPVFLALMIGILAAFAANLAGAFEIALPAGLQTRLARAGTAGGHVGDFLTGAFAAVLATPCSAPFLGTAIAFALAGRGTDIALVFTFLGLGLAAPYLLVAARPGLVRHLPRPGRWMIALRVVLGLLLAVTAAWLVWVLQGVAGTTTMLAVVGMTAALVLLLSLPRLRGAVRAGLALPLVGIMLFGAAYLADTSAPRALGAQVTDWVPFDRAEIARRVSTGEVVFVDVTADWCLTCKANKAVVLDREPVVSALAAEGISPMQADWTRPDPAISRYLEGFERYGIPFNAVYGPAAPDGIVLPELLSSEAVMAALDDAAGEERDISGQP</sequence>
<feature type="transmembrane region" description="Helical" evidence="7">
    <location>
        <begin position="386"/>
        <end position="409"/>
    </location>
</feature>
<keyword evidence="4 7" id="KW-1133">Transmembrane helix</keyword>
<dbReference type="Proteomes" id="UP000198885">
    <property type="component" value="Unassembled WGS sequence"/>
</dbReference>
<evidence type="ECO:0000256" key="2">
    <source>
        <dbReference type="ARBA" id="ARBA00022692"/>
    </source>
</evidence>
<feature type="transmembrane region" description="Helical" evidence="7">
    <location>
        <begin position="499"/>
        <end position="518"/>
    </location>
</feature>
<dbReference type="InterPro" id="IPR003834">
    <property type="entry name" value="Cyt_c_assmbl_TM_dom"/>
</dbReference>
<feature type="chain" id="PRO_5011743819" evidence="8">
    <location>
        <begin position="30"/>
        <end position="708"/>
    </location>
</feature>
<evidence type="ECO:0000313" key="12">
    <source>
        <dbReference type="Proteomes" id="UP000198885"/>
    </source>
</evidence>
<dbReference type="PANTHER" id="PTHR32234">
    <property type="entry name" value="THIOL:DISULFIDE INTERCHANGE PROTEIN DSBD"/>
    <property type="match status" value="1"/>
</dbReference>
<dbReference type="Gene3D" id="3.40.30.10">
    <property type="entry name" value="Glutaredoxin"/>
    <property type="match status" value="1"/>
</dbReference>
<dbReference type="CDD" id="cd02953">
    <property type="entry name" value="DsbDgamma"/>
    <property type="match status" value="1"/>
</dbReference>
<evidence type="ECO:0000256" key="4">
    <source>
        <dbReference type="ARBA" id="ARBA00022989"/>
    </source>
</evidence>
<dbReference type="EMBL" id="FOGU01000004">
    <property type="protein sequence ID" value="SER94027.1"/>
    <property type="molecule type" value="Genomic_DNA"/>
</dbReference>
<dbReference type="GO" id="GO:0015035">
    <property type="term" value="F:protein-disulfide reductase activity"/>
    <property type="evidence" value="ECO:0007669"/>
    <property type="project" value="TreeGrafter"/>
</dbReference>
<accession>A0A1H9TAG0</accession>
<proteinExistence type="predicted"/>
<dbReference type="STRING" id="641238.SAMN04490244_10450"/>
<feature type="transmembrane region" description="Helical" evidence="7">
    <location>
        <begin position="524"/>
        <end position="545"/>
    </location>
</feature>
<gene>
    <name evidence="11" type="ORF">SAMN04490244_10450</name>
</gene>
<evidence type="ECO:0000313" key="11">
    <source>
        <dbReference type="EMBL" id="SER94027.1"/>
    </source>
</evidence>
<evidence type="ECO:0000256" key="6">
    <source>
        <dbReference type="ARBA" id="ARBA00023284"/>
    </source>
</evidence>
<keyword evidence="6" id="KW-0676">Redox-active center</keyword>
<reference evidence="11 12" key="1">
    <citation type="submission" date="2016-10" db="EMBL/GenBank/DDBJ databases">
        <authorList>
            <person name="de Groot N.N."/>
        </authorList>
    </citation>
    <scope>NUCLEOTIDE SEQUENCE [LARGE SCALE GENOMIC DNA]</scope>
    <source>
        <strain evidence="11 12">DSM 23042</strain>
    </source>
</reference>
<keyword evidence="8" id="KW-0732">Signal</keyword>
<feature type="transmembrane region" description="Helical" evidence="7">
    <location>
        <begin position="552"/>
        <end position="572"/>
    </location>
</feature>
<feature type="domain" description="Thiol:disulfide interchange protein DsbD N-terminal" evidence="10">
    <location>
        <begin position="54"/>
        <end position="157"/>
    </location>
</feature>
<name>A0A1H9TAG0_9RHOB</name>
<keyword evidence="2 7" id="KW-0812">Transmembrane</keyword>
<protein>
    <submittedName>
        <fullName evidence="11">Suppressor for copper-sensitivity B</fullName>
    </submittedName>
</protein>
<dbReference type="PANTHER" id="PTHR32234:SF3">
    <property type="entry name" value="SUPPRESSION OF COPPER SENSITIVITY PROTEIN"/>
    <property type="match status" value="1"/>
</dbReference>
<feature type="domain" description="Cytochrome C biogenesis protein transmembrane" evidence="9">
    <location>
        <begin position="303"/>
        <end position="517"/>
    </location>
</feature>
<evidence type="ECO:0000256" key="3">
    <source>
        <dbReference type="ARBA" id="ARBA00022748"/>
    </source>
</evidence>
<evidence type="ECO:0000256" key="5">
    <source>
        <dbReference type="ARBA" id="ARBA00023136"/>
    </source>
</evidence>
<feature type="signal peptide" evidence="8">
    <location>
        <begin position="1"/>
        <end position="29"/>
    </location>
</feature>
<feature type="transmembrane region" description="Helical" evidence="7">
    <location>
        <begin position="301"/>
        <end position="325"/>
    </location>
</feature>
<dbReference type="OrthoDB" id="9811036at2"/>